<name>A0ABS6BCI7_9NOCA</name>
<organism evidence="1 2">
    <name type="scientific">Nocardia albiluteola</name>
    <dbReference type="NCBI Taxonomy" id="2842303"/>
    <lineage>
        <taxon>Bacteria</taxon>
        <taxon>Bacillati</taxon>
        <taxon>Actinomycetota</taxon>
        <taxon>Actinomycetes</taxon>
        <taxon>Mycobacteriales</taxon>
        <taxon>Nocardiaceae</taxon>
        <taxon>Nocardia</taxon>
    </lineage>
</organism>
<dbReference type="PANTHER" id="PTHR36439:SF1">
    <property type="entry name" value="DUF1697 DOMAIN-CONTAINING PROTEIN"/>
    <property type="match status" value="1"/>
</dbReference>
<reference evidence="1 2" key="1">
    <citation type="submission" date="2021-06" db="EMBL/GenBank/DDBJ databases">
        <title>Actinomycetes sequencing.</title>
        <authorList>
            <person name="Shan Q."/>
        </authorList>
    </citation>
    <scope>NUCLEOTIDE SEQUENCE [LARGE SCALE GENOMIC DNA]</scope>
    <source>
        <strain evidence="1 2">NEAU-G5</strain>
    </source>
</reference>
<sequence length="191" mass="21443">MGANTVHQPKLFRVTRYAALLRGVNVAGRRMSMAELRMVLTGLGLGDVRTYLQSGQAVFDDSRDGDRLAAELTRALTGHFGFETDVIVRDHGFLRKIVDACPFVAADVAARQLHCTFFSRPVDESRYADIDRADYLPEKFQLGDRVLYLLAPNGIGRSKLAERLSRRRLEDDLIGTSRNWNTVVKLMELTA</sequence>
<dbReference type="Pfam" id="PF08002">
    <property type="entry name" value="DUF1697"/>
    <property type="match status" value="1"/>
</dbReference>
<dbReference type="PIRSF" id="PIRSF008502">
    <property type="entry name" value="UCP008502"/>
    <property type="match status" value="1"/>
</dbReference>
<dbReference type="InterPro" id="IPR012545">
    <property type="entry name" value="DUF1697"/>
</dbReference>
<dbReference type="Proteomes" id="UP000733379">
    <property type="component" value="Unassembled WGS sequence"/>
</dbReference>
<dbReference type="SUPFAM" id="SSF160379">
    <property type="entry name" value="SP0830-like"/>
    <property type="match status" value="1"/>
</dbReference>
<dbReference type="Gene3D" id="3.30.70.1280">
    <property type="entry name" value="SP0830-like domains"/>
    <property type="match status" value="1"/>
</dbReference>
<dbReference type="PANTHER" id="PTHR36439">
    <property type="entry name" value="BLL4334 PROTEIN"/>
    <property type="match status" value="1"/>
</dbReference>
<keyword evidence="2" id="KW-1185">Reference proteome</keyword>
<dbReference type="EMBL" id="JAHKNI010000026">
    <property type="protein sequence ID" value="MBU3067838.1"/>
    <property type="molecule type" value="Genomic_DNA"/>
</dbReference>
<protein>
    <submittedName>
        <fullName evidence="1">DUF1697 domain-containing protein</fullName>
    </submittedName>
</protein>
<evidence type="ECO:0000313" key="2">
    <source>
        <dbReference type="Proteomes" id="UP000733379"/>
    </source>
</evidence>
<evidence type="ECO:0000313" key="1">
    <source>
        <dbReference type="EMBL" id="MBU3067838.1"/>
    </source>
</evidence>
<proteinExistence type="predicted"/>
<gene>
    <name evidence="1" type="ORF">KO481_40785</name>
</gene>
<accession>A0ABS6BCI7</accession>
<comment type="caution">
    <text evidence="1">The sequence shown here is derived from an EMBL/GenBank/DDBJ whole genome shotgun (WGS) entry which is preliminary data.</text>
</comment>